<protein>
    <submittedName>
        <fullName evidence="2">DUF3307 domain-containing protein</fullName>
    </submittedName>
</protein>
<keyword evidence="3" id="KW-1185">Reference proteome</keyword>
<comment type="caution">
    <text evidence="2">The sequence shown here is derived from an EMBL/GenBank/DDBJ whole genome shotgun (WGS) entry which is preliminary data.</text>
</comment>
<proteinExistence type="predicted"/>
<organism evidence="2 3">
    <name type="scientific">Prosthecobacter fluviatilis</name>
    <dbReference type="NCBI Taxonomy" id="445931"/>
    <lineage>
        <taxon>Bacteria</taxon>
        <taxon>Pseudomonadati</taxon>
        <taxon>Verrucomicrobiota</taxon>
        <taxon>Verrucomicrobiia</taxon>
        <taxon>Verrucomicrobiales</taxon>
        <taxon>Verrucomicrobiaceae</taxon>
        <taxon>Prosthecobacter</taxon>
    </lineage>
</organism>
<keyword evidence="1" id="KW-0472">Membrane</keyword>
<name>A0ABW0KJT3_9BACT</name>
<dbReference type="Pfam" id="PF11750">
    <property type="entry name" value="DUF3307"/>
    <property type="match status" value="1"/>
</dbReference>
<evidence type="ECO:0000256" key="1">
    <source>
        <dbReference type="SAM" id="Phobius"/>
    </source>
</evidence>
<gene>
    <name evidence="2" type="ORF">ACFQDI_01645</name>
</gene>
<accession>A0ABW0KJT3</accession>
<sequence length="127" mass="14540">MSGLLPFPPHTTLEAIQVIFLLFAGHALMDYPLQGEFLSTCKNRHLLYKLQDPSRPLVIWPWCMTAHCLIHAAAVWAITGCFYLGLIEFVLHWLIDFAKCENKTTFVQDQALHFICKIAYVIAAMLY</sequence>
<keyword evidence="1" id="KW-1133">Transmembrane helix</keyword>
<reference evidence="3" key="1">
    <citation type="journal article" date="2019" name="Int. J. Syst. Evol. Microbiol.">
        <title>The Global Catalogue of Microorganisms (GCM) 10K type strain sequencing project: providing services to taxonomists for standard genome sequencing and annotation.</title>
        <authorList>
            <consortium name="The Broad Institute Genomics Platform"/>
            <consortium name="The Broad Institute Genome Sequencing Center for Infectious Disease"/>
            <person name="Wu L."/>
            <person name="Ma J."/>
        </authorList>
    </citation>
    <scope>NUCLEOTIDE SEQUENCE [LARGE SCALE GENOMIC DNA]</scope>
    <source>
        <strain evidence="3">CGMCC 4.1469</strain>
    </source>
</reference>
<evidence type="ECO:0000313" key="3">
    <source>
        <dbReference type="Proteomes" id="UP001596052"/>
    </source>
</evidence>
<keyword evidence="1" id="KW-0812">Transmembrane</keyword>
<dbReference type="Proteomes" id="UP001596052">
    <property type="component" value="Unassembled WGS sequence"/>
</dbReference>
<dbReference type="EMBL" id="JBHSMQ010000001">
    <property type="protein sequence ID" value="MFC5453544.1"/>
    <property type="molecule type" value="Genomic_DNA"/>
</dbReference>
<evidence type="ECO:0000313" key="2">
    <source>
        <dbReference type="EMBL" id="MFC5453544.1"/>
    </source>
</evidence>
<dbReference type="InterPro" id="IPR021737">
    <property type="entry name" value="Phage_phiKZ_Orf197"/>
</dbReference>
<dbReference type="RefSeq" id="WP_377162720.1">
    <property type="nucleotide sequence ID" value="NZ_JBHSMQ010000001.1"/>
</dbReference>
<feature type="transmembrane region" description="Helical" evidence="1">
    <location>
        <begin position="59"/>
        <end position="86"/>
    </location>
</feature>